<reference evidence="2" key="1">
    <citation type="journal article" date="2022" name="Mol. Ecol. Resour.">
        <title>The genomes of chicory, endive, great burdock and yacon provide insights into Asteraceae palaeo-polyploidization history and plant inulin production.</title>
        <authorList>
            <person name="Fan W."/>
            <person name="Wang S."/>
            <person name="Wang H."/>
            <person name="Wang A."/>
            <person name="Jiang F."/>
            <person name="Liu H."/>
            <person name="Zhao H."/>
            <person name="Xu D."/>
            <person name="Zhang Y."/>
        </authorList>
    </citation>
    <scope>NUCLEOTIDE SEQUENCE [LARGE SCALE GENOMIC DNA]</scope>
    <source>
        <strain evidence="2">cv. Niubang</strain>
    </source>
</reference>
<evidence type="ECO:0000313" key="1">
    <source>
        <dbReference type="EMBL" id="KAI3772602.1"/>
    </source>
</evidence>
<name>A0ACB9FPV2_ARCLA</name>
<proteinExistence type="predicted"/>
<comment type="caution">
    <text evidence="1">The sequence shown here is derived from an EMBL/GenBank/DDBJ whole genome shotgun (WGS) entry which is preliminary data.</text>
</comment>
<protein>
    <submittedName>
        <fullName evidence="1">Uncharacterized protein</fullName>
    </submittedName>
</protein>
<sequence length="445" mass="51705">MLQSLQQTVVVLTERLSVVEDTCRIQAEWLKRRHDDQDDPDHHEGEKRQRLSEPETHMVESDQVEQGSGSGSGTRTEGQRQEQEREQVTDLVLYDYPTVEKPEELEDGSPIVPEDWAIILDPYEVADTTEECANTERALVVMQEEIDEILHLDDQSSAVVPLLTYPVNHPDFSSTVFPERSPPASLVREPVHTPPVRPSKWEIVRIKVPFLEESQKKIFAHWIRKYDEVVLHGLQSVKNKEKQRELVFVYRKFWHKYSKTKLRIVSVDRIIPAYFMKVKYTDFMVTREDGQQYCFSDADFPCLEPQDLLFILRDLKTRTVKPGEVIDALETVKRYMKCAMKLASVEDFQIGLESDQPKINLLKPDLSVPSDALSVPAFTVIKISEFGMSYVNNKGVLRFIRFDQIARFCDGTLMLLNDKLKRALNQDEKGCRYWILHTKHLFLKH</sequence>
<organism evidence="1 2">
    <name type="scientific">Arctium lappa</name>
    <name type="common">Greater burdock</name>
    <name type="synonym">Lappa major</name>
    <dbReference type="NCBI Taxonomy" id="4217"/>
    <lineage>
        <taxon>Eukaryota</taxon>
        <taxon>Viridiplantae</taxon>
        <taxon>Streptophyta</taxon>
        <taxon>Embryophyta</taxon>
        <taxon>Tracheophyta</taxon>
        <taxon>Spermatophyta</taxon>
        <taxon>Magnoliopsida</taxon>
        <taxon>eudicotyledons</taxon>
        <taxon>Gunneridae</taxon>
        <taxon>Pentapetalae</taxon>
        <taxon>asterids</taxon>
        <taxon>campanulids</taxon>
        <taxon>Asterales</taxon>
        <taxon>Asteraceae</taxon>
        <taxon>Carduoideae</taxon>
        <taxon>Cardueae</taxon>
        <taxon>Arctiinae</taxon>
        <taxon>Arctium</taxon>
    </lineage>
</organism>
<dbReference type="EMBL" id="CM042047">
    <property type="protein sequence ID" value="KAI3772602.1"/>
    <property type="molecule type" value="Genomic_DNA"/>
</dbReference>
<accession>A0ACB9FPV2</accession>
<gene>
    <name evidence="1" type="ORF">L6452_03792</name>
</gene>
<reference evidence="1 2" key="2">
    <citation type="journal article" date="2022" name="Mol. Ecol. Resour.">
        <title>The genomes of chicory, endive, great burdock and yacon provide insights into Asteraceae paleo-polyploidization history and plant inulin production.</title>
        <authorList>
            <person name="Fan W."/>
            <person name="Wang S."/>
            <person name="Wang H."/>
            <person name="Wang A."/>
            <person name="Jiang F."/>
            <person name="Liu H."/>
            <person name="Zhao H."/>
            <person name="Xu D."/>
            <person name="Zhang Y."/>
        </authorList>
    </citation>
    <scope>NUCLEOTIDE SEQUENCE [LARGE SCALE GENOMIC DNA]</scope>
    <source>
        <strain evidence="2">cv. Niubang</strain>
    </source>
</reference>
<dbReference type="Proteomes" id="UP001055879">
    <property type="component" value="Linkage Group LG01"/>
</dbReference>
<keyword evidence="2" id="KW-1185">Reference proteome</keyword>
<evidence type="ECO:0000313" key="2">
    <source>
        <dbReference type="Proteomes" id="UP001055879"/>
    </source>
</evidence>